<evidence type="ECO:0000256" key="11">
    <source>
        <dbReference type="ARBA" id="ARBA00023136"/>
    </source>
</evidence>
<dbReference type="AlphaFoldDB" id="A0A3S0KJG1"/>
<evidence type="ECO:0000256" key="1">
    <source>
        <dbReference type="ARBA" id="ARBA00004651"/>
    </source>
</evidence>
<keyword evidence="9 12" id="KW-1133">Transmembrane helix</keyword>
<dbReference type="GO" id="GO:0009103">
    <property type="term" value="P:lipopolysaccharide biosynthetic process"/>
    <property type="evidence" value="ECO:0007669"/>
    <property type="project" value="UniProtKB-KW"/>
</dbReference>
<keyword evidence="3" id="KW-1003">Cell membrane</keyword>
<organism evidence="14 15">
    <name type="scientific">Lysinibacillus telephonicus</name>
    <dbReference type="NCBI Taxonomy" id="1714840"/>
    <lineage>
        <taxon>Bacteria</taxon>
        <taxon>Bacillati</taxon>
        <taxon>Bacillota</taxon>
        <taxon>Bacilli</taxon>
        <taxon>Bacillales</taxon>
        <taxon>Bacillaceae</taxon>
        <taxon>Lysinibacillus</taxon>
    </lineage>
</organism>
<gene>
    <name evidence="14" type="ORF">EKG35_09505</name>
</gene>
<evidence type="ECO:0000256" key="12">
    <source>
        <dbReference type="SAM" id="Phobius"/>
    </source>
</evidence>
<protein>
    <recommendedName>
        <fullName evidence="13">EamA domain-containing protein</fullName>
    </recommendedName>
</protein>
<feature type="transmembrane region" description="Helical" evidence="12">
    <location>
        <begin position="69"/>
        <end position="89"/>
    </location>
</feature>
<dbReference type="Proteomes" id="UP000276349">
    <property type="component" value="Unassembled WGS sequence"/>
</dbReference>
<dbReference type="InterPro" id="IPR000390">
    <property type="entry name" value="Small_drug/metabolite_transptr"/>
</dbReference>
<evidence type="ECO:0000256" key="2">
    <source>
        <dbReference type="ARBA" id="ARBA00007362"/>
    </source>
</evidence>
<keyword evidence="15" id="KW-1185">Reference proteome</keyword>
<evidence type="ECO:0000256" key="4">
    <source>
        <dbReference type="ARBA" id="ARBA00022516"/>
    </source>
</evidence>
<dbReference type="InterPro" id="IPR037185">
    <property type="entry name" value="EmrE-like"/>
</dbReference>
<evidence type="ECO:0000256" key="5">
    <source>
        <dbReference type="ARBA" id="ARBA00022519"/>
    </source>
</evidence>
<feature type="transmembrane region" description="Helical" evidence="12">
    <location>
        <begin position="95"/>
        <end position="113"/>
    </location>
</feature>
<comment type="caution">
    <text evidence="14">The sequence shown here is derived from an EMBL/GenBank/DDBJ whole genome shotgun (WGS) entry which is preliminary data.</text>
</comment>
<keyword evidence="6" id="KW-0441">Lipid A biosynthesis</keyword>
<feature type="domain" description="EamA" evidence="13">
    <location>
        <begin position="28"/>
        <end position="112"/>
    </location>
</feature>
<dbReference type="EMBL" id="RXNR01000022">
    <property type="protein sequence ID" value="RTQ93158.1"/>
    <property type="molecule type" value="Genomic_DNA"/>
</dbReference>
<accession>A0A3S0KJG1</accession>
<dbReference type="InterPro" id="IPR000620">
    <property type="entry name" value="EamA_dom"/>
</dbReference>
<evidence type="ECO:0000256" key="7">
    <source>
        <dbReference type="ARBA" id="ARBA00022692"/>
    </source>
</evidence>
<keyword evidence="10" id="KW-0443">Lipid metabolism</keyword>
<keyword evidence="8" id="KW-0448">Lipopolysaccharide biosynthesis</keyword>
<dbReference type="PANTHER" id="PTHR30561:SF9">
    <property type="entry name" value="4-AMINO-4-DEOXY-L-ARABINOSE-PHOSPHOUNDECAPRENOL FLIPPASE SUBUNIT ARNF-RELATED"/>
    <property type="match status" value="1"/>
</dbReference>
<reference evidence="14 15" key="1">
    <citation type="submission" date="2018-12" db="EMBL/GenBank/DDBJ databases">
        <authorList>
            <person name="Yu L."/>
        </authorList>
    </citation>
    <scope>NUCLEOTIDE SEQUENCE [LARGE SCALE GENOMIC DNA]</scope>
    <source>
        <strain evidence="14 15">S5H2222</strain>
    </source>
</reference>
<evidence type="ECO:0000256" key="9">
    <source>
        <dbReference type="ARBA" id="ARBA00022989"/>
    </source>
</evidence>
<evidence type="ECO:0000313" key="14">
    <source>
        <dbReference type="EMBL" id="RTQ93158.1"/>
    </source>
</evidence>
<dbReference type="PANTHER" id="PTHR30561">
    <property type="entry name" value="SMR FAMILY PROTON-DEPENDENT DRUG EFFLUX TRANSPORTER SUGE"/>
    <property type="match status" value="1"/>
</dbReference>
<evidence type="ECO:0000256" key="3">
    <source>
        <dbReference type="ARBA" id="ARBA00022475"/>
    </source>
</evidence>
<proteinExistence type="inferred from homology"/>
<comment type="subcellular location">
    <subcellularLocation>
        <location evidence="1">Cell membrane</location>
        <topology evidence="1">Multi-pass membrane protein</topology>
    </subcellularLocation>
</comment>
<sequence>MNWLILVLNILCMVVGQIAWKTAVKGVIEWNLTTIINVIFSIPFITGGFLYVTATGLWLVLLSRIPLSIAYPMQSISYILGIIAGVVIFKETFTYHQLVGGVLIIIGVIILTWKV</sequence>
<keyword evidence="11 12" id="KW-0472">Membrane</keyword>
<keyword evidence="5" id="KW-0997">Cell inner membrane</keyword>
<evidence type="ECO:0000256" key="8">
    <source>
        <dbReference type="ARBA" id="ARBA00022985"/>
    </source>
</evidence>
<comment type="similarity">
    <text evidence="2">Belongs to the EamA transporter family.</text>
</comment>
<keyword evidence="7 12" id="KW-0812">Transmembrane</keyword>
<evidence type="ECO:0000313" key="15">
    <source>
        <dbReference type="Proteomes" id="UP000276349"/>
    </source>
</evidence>
<evidence type="ECO:0000259" key="13">
    <source>
        <dbReference type="Pfam" id="PF00892"/>
    </source>
</evidence>
<feature type="transmembrane region" description="Helical" evidence="12">
    <location>
        <begin position="35"/>
        <end position="62"/>
    </location>
</feature>
<dbReference type="GO" id="GO:0005886">
    <property type="term" value="C:plasma membrane"/>
    <property type="evidence" value="ECO:0007669"/>
    <property type="project" value="UniProtKB-SubCell"/>
</dbReference>
<evidence type="ECO:0000256" key="10">
    <source>
        <dbReference type="ARBA" id="ARBA00023098"/>
    </source>
</evidence>
<dbReference type="SUPFAM" id="SSF103481">
    <property type="entry name" value="Multidrug resistance efflux transporter EmrE"/>
    <property type="match status" value="1"/>
</dbReference>
<dbReference type="Gene3D" id="1.10.3730.20">
    <property type="match status" value="1"/>
</dbReference>
<keyword evidence="4" id="KW-0444">Lipid biosynthesis</keyword>
<dbReference type="RefSeq" id="WP_126294216.1">
    <property type="nucleotide sequence ID" value="NZ_RXNR01000022.1"/>
</dbReference>
<name>A0A3S0KJG1_9BACI</name>
<dbReference type="OrthoDB" id="513492at2"/>
<dbReference type="Pfam" id="PF00892">
    <property type="entry name" value="EamA"/>
    <property type="match status" value="1"/>
</dbReference>
<evidence type="ECO:0000256" key="6">
    <source>
        <dbReference type="ARBA" id="ARBA00022556"/>
    </source>
</evidence>
<dbReference type="GO" id="GO:0022857">
    <property type="term" value="F:transmembrane transporter activity"/>
    <property type="evidence" value="ECO:0007669"/>
    <property type="project" value="InterPro"/>
</dbReference>